<dbReference type="CDD" id="cd03214">
    <property type="entry name" value="ABC_Iron-Siderophores_B12_Hemin"/>
    <property type="match status" value="1"/>
</dbReference>
<dbReference type="RefSeq" id="WP_090038905.1">
    <property type="nucleotide sequence ID" value="NZ_FOKI01000004.1"/>
</dbReference>
<dbReference type="SMART" id="SM00382">
    <property type="entry name" value="AAA"/>
    <property type="match status" value="1"/>
</dbReference>
<dbReference type="Pfam" id="PF00005">
    <property type="entry name" value="ABC_tran"/>
    <property type="match status" value="1"/>
</dbReference>
<evidence type="ECO:0000259" key="4">
    <source>
        <dbReference type="PROSITE" id="PS50893"/>
    </source>
</evidence>
<dbReference type="FunFam" id="3.40.50.300:FF:000134">
    <property type="entry name" value="Iron-enterobactin ABC transporter ATP-binding protein"/>
    <property type="match status" value="1"/>
</dbReference>
<dbReference type="GO" id="GO:0016887">
    <property type="term" value="F:ATP hydrolysis activity"/>
    <property type="evidence" value="ECO:0007669"/>
    <property type="project" value="InterPro"/>
</dbReference>
<evidence type="ECO:0000313" key="6">
    <source>
        <dbReference type="Proteomes" id="UP000198619"/>
    </source>
</evidence>
<organism evidence="5 6">
    <name type="scientific">Clostridium frigidicarnis</name>
    <dbReference type="NCBI Taxonomy" id="84698"/>
    <lineage>
        <taxon>Bacteria</taxon>
        <taxon>Bacillati</taxon>
        <taxon>Bacillota</taxon>
        <taxon>Clostridia</taxon>
        <taxon>Eubacteriales</taxon>
        <taxon>Clostridiaceae</taxon>
        <taxon>Clostridium</taxon>
    </lineage>
</organism>
<dbReference type="AlphaFoldDB" id="A0A1I0W6U0"/>
<dbReference type="PANTHER" id="PTHR42794">
    <property type="entry name" value="HEMIN IMPORT ATP-BINDING PROTEIN HMUV"/>
    <property type="match status" value="1"/>
</dbReference>
<name>A0A1I0W6U0_9CLOT</name>
<feature type="domain" description="ABC transporter" evidence="4">
    <location>
        <begin position="3"/>
        <end position="235"/>
    </location>
</feature>
<reference evidence="5 6" key="1">
    <citation type="submission" date="2016-10" db="EMBL/GenBank/DDBJ databases">
        <authorList>
            <person name="de Groot N.N."/>
        </authorList>
    </citation>
    <scope>NUCLEOTIDE SEQUENCE [LARGE SCALE GENOMIC DNA]</scope>
    <source>
        <strain evidence="5 6">DSM 12271</strain>
    </source>
</reference>
<dbReference type="SUPFAM" id="SSF52540">
    <property type="entry name" value="P-loop containing nucleoside triphosphate hydrolases"/>
    <property type="match status" value="1"/>
</dbReference>
<gene>
    <name evidence="5" type="ORF">SAMN04488528_100490</name>
</gene>
<protein>
    <submittedName>
        <fullName evidence="5">Iron complex transport system ATP-binding protein</fullName>
    </submittedName>
</protein>
<keyword evidence="2" id="KW-0547">Nucleotide-binding</keyword>
<dbReference type="PROSITE" id="PS00211">
    <property type="entry name" value="ABC_TRANSPORTER_1"/>
    <property type="match status" value="1"/>
</dbReference>
<dbReference type="STRING" id="84698.SAMN04488528_100490"/>
<evidence type="ECO:0000256" key="2">
    <source>
        <dbReference type="ARBA" id="ARBA00022741"/>
    </source>
</evidence>
<dbReference type="OrthoDB" id="9799337at2"/>
<dbReference type="GO" id="GO:0005524">
    <property type="term" value="F:ATP binding"/>
    <property type="evidence" value="ECO:0007669"/>
    <property type="project" value="UniProtKB-KW"/>
</dbReference>
<evidence type="ECO:0000313" key="5">
    <source>
        <dbReference type="EMBL" id="SFA84291.1"/>
    </source>
</evidence>
<dbReference type="PROSITE" id="PS50893">
    <property type="entry name" value="ABC_TRANSPORTER_2"/>
    <property type="match status" value="1"/>
</dbReference>
<dbReference type="InterPro" id="IPR027417">
    <property type="entry name" value="P-loop_NTPase"/>
</dbReference>
<sequence length="256" mass="28538">MKLEVKDLCVEISSKKIVQDVSLNLKKGEFVGIVGPNGSGKSTILKSIYRAIKPKKGSIFINNVDISKISIKSTAKELAVVSQFNENNFDFKVEDMVMMGRAPHKSTFEFDTSKDYEIVYECLKKVSMESYGDRNFSTLSGGEKQRVVLARALAQDVDFLILDEPTNHLDIKYQIQILDLVKSLNISVISALHDLNLAAAYCDKIYMVNSGEIVSSGISKDVLTEDNIKHVFEVDCEVSIHPKTNRLNIVYFSGGI</sequence>
<dbReference type="Gene3D" id="3.40.50.300">
    <property type="entry name" value="P-loop containing nucleotide triphosphate hydrolases"/>
    <property type="match status" value="1"/>
</dbReference>
<accession>A0A1I0W6U0</accession>
<dbReference type="InterPro" id="IPR017871">
    <property type="entry name" value="ABC_transporter-like_CS"/>
</dbReference>
<dbReference type="InterPro" id="IPR003439">
    <property type="entry name" value="ABC_transporter-like_ATP-bd"/>
</dbReference>
<evidence type="ECO:0000256" key="3">
    <source>
        <dbReference type="ARBA" id="ARBA00022840"/>
    </source>
</evidence>
<keyword evidence="3 5" id="KW-0067">ATP-binding</keyword>
<dbReference type="EMBL" id="FOKI01000004">
    <property type="protein sequence ID" value="SFA84291.1"/>
    <property type="molecule type" value="Genomic_DNA"/>
</dbReference>
<keyword evidence="1" id="KW-0813">Transport</keyword>
<dbReference type="InterPro" id="IPR003593">
    <property type="entry name" value="AAA+_ATPase"/>
</dbReference>
<dbReference type="Proteomes" id="UP000198619">
    <property type="component" value="Unassembled WGS sequence"/>
</dbReference>
<dbReference type="PANTHER" id="PTHR42794:SF2">
    <property type="entry name" value="ABC TRANSPORTER ATP-BINDING PROTEIN"/>
    <property type="match status" value="1"/>
</dbReference>
<evidence type="ECO:0000256" key="1">
    <source>
        <dbReference type="ARBA" id="ARBA00022448"/>
    </source>
</evidence>
<keyword evidence="6" id="KW-1185">Reference proteome</keyword>
<proteinExistence type="predicted"/>